<dbReference type="PANTHER" id="PTHR30302">
    <property type="entry name" value="HYDROGENASE 1 MATURATION PROTEASE"/>
    <property type="match status" value="1"/>
</dbReference>
<dbReference type="PATRIC" id="fig|1357400.3.peg.273"/>
<keyword evidence="6" id="KW-1185">Reference proteome</keyword>
<dbReference type="GO" id="GO:0016485">
    <property type="term" value="P:protein processing"/>
    <property type="evidence" value="ECO:0007669"/>
    <property type="project" value="TreeGrafter"/>
</dbReference>
<comment type="caution">
    <text evidence="5">The sequence shown here is derived from an EMBL/GenBank/DDBJ whole genome shotgun (WGS) entry which is preliminary data.</text>
</comment>
<evidence type="ECO:0000256" key="3">
    <source>
        <dbReference type="ARBA" id="ARBA00022750"/>
    </source>
</evidence>
<dbReference type="CDD" id="cd06062">
    <property type="entry name" value="H2MP_MemB-H2up"/>
    <property type="match status" value="1"/>
</dbReference>
<name>V8CBR3_9HELI</name>
<keyword evidence="2" id="KW-0645">Protease</keyword>
<dbReference type="PRINTS" id="PR00446">
    <property type="entry name" value="HYDRGNUPTAKE"/>
</dbReference>
<protein>
    <submittedName>
        <fullName evidence="5">Hydrogenase expression/formation protein</fullName>
    </submittedName>
</protein>
<dbReference type="Pfam" id="PF01750">
    <property type="entry name" value="HycI"/>
    <property type="match status" value="1"/>
</dbReference>
<dbReference type="GO" id="GO:0004190">
    <property type="term" value="F:aspartic-type endopeptidase activity"/>
    <property type="evidence" value="ECO:0007669"/>
    <property type="project" value="UniProtKB-KW"/>
</dbReference>
<dbReference type="InterPro" id="IPR000671">
    <property type="entry name" value="Peptidase_A31"/>
</dbReference>
<evidence type="ECO:0000256" key="4">
    <source>
        <dbReference type="ARBA" id="ARBA00022801"/>
    </source>
</evidence>
<dbReference type="eggNOG" id="COG0680">
    <property type="taxonomic scope" value="Bacteria"/>
</dbReference>
<keyword evidence="3" id="KW-0064">Aspartyl protease</keyword>
<dbReference type="PANTHER" id="PTHR30302:SF1">
    <property type="entry name" value="HYDROGENASE 2 MATURATION PROTEASE"/>
    <property type="match status" value="1"/>
</dbReference>
<dbReference type="Proteomes" id="UP000018731">
    <property type="component" value="Unassembled WGS sequence"/>
</dbReference>
<comment type="similarity">
    <text evidence="1">Belongs to the peptidase A31 family.</text>
</comment>
<dbReference type="InterPro" id="IPR023430">
    <property type="entry name" value="Pept_HybD-like_dom_sf"/>
</dbReference>
<dbReference type="NCBIfam" id="TIGR00072">
    <property type="entry name" value="hydrog_prot"/>
    <property type="match status" value="1"/>
</dbReference>
<dbReference type="SUPFAM" id="SSF53163">
    <property type="entry name" value="HybD-like"/>
    <property type="match status" value="1"/>
</dbReference>
<evidence type="ECO:0000256" key="1">
    <source>
        <dbReference type="ARBA" id="ARBA00006814"/>
    </source>
</evidence>
<accession>V8CBR3</accession>
<evidence type="ECO:0000256" key="2">
    <source>
        <dbReference type="ARBA" id="ARBA00022670"/>
    </source>
</evidence>
<dbReference type="AlphaFoldDB" id="V8CBR3"/>
<dbReference type="STRING" id="1357400.HMPREF2086_00192"/>
<dbReference type="Gene3D" id="3.40.50.1450">
    <property type="entry name" value="HybD-like"/>
    <property type="match status" value="1"/>
</dbReference>
<sequence length="188" mass="20482">MKVLVLGIGNILFGDEGIGVHLMNYLKLNYKFTSPLDSNQTPTHSLEFIDGGTLAQALIPLIVEYDFVLILDTVDVSGGKIGDVYSFSFDALPKQVSWAGSAHEVEMLQTLRLTQVMGDLPQIHIVGIIPEIIGEDTTFALSKELLSNVATMEAEAIKQLESLGFSAKKIPSPLPLQEIADKSYKGFD</sequence>
<dbReference type="EMBL" id="AZJI01000001">
    <property type="protein sequence ID" value="ETD24858.1"/>
    <property type="molecule type" value="Genomic_DNA"/>
</dbReference>
<evidence type="ECO:0000313" key="6">
    <source>
        <dbReference type="Proteomes" id="UP000018731"/>
    </source>
</evidence>
<reference evidence="5 6" key="1">
    <citation type="journal article" date="2014" name="Genome Announc.">
        <title>Draft genome sequences of six enterohepatic helicobacter species isolated from humans and one from rhesus macaques.</title>
        <authorList>
            <person name="Shen Z."/>
            <person name="Sheh A."/>
            <person name="Young S.K."/>
            <person name="Abouelliel A."/>
            <person name="Ward D.V."/>
            <person name="Earl A.M."/>
            <person name="Fox J.G."/>
        </authorList>
    </citation>
    <scope>NUCLEOTIDE SEQUENCE [LARGE SCALE GENOMIC DNA]</scope>
    <source>
        <strain evidence="5 6">MIT 99-5501</strain>
    </source>
</reference>
<dbReference type="GO" id="GO:0008047">
    <property type="term" value="F:enzyme activator activity"/>
    <property type="evidence" value="ECO:0007669"/>
    <property type="project" value="InterPro"/>
</dbReference>
<evidence type="ECO:0000313" key="5">
    <source>
        <dbReference type="EMBL" id="ETD24858.1"/>
    </source>
</evidence>
<dbReference type="HOGENOM" id="CLU_099037_0_1_7"/>
<proteinExistence type="inferred from homology"/>
<gene>
    <name evidence="5" type="ORF">HMPREF2086_00192</name>
</gene>
<dbReference type="OrthoDB" id="9792731at2"/>
<dbReference type="RefSeq" id="WP_023926860.1">
    <property type="nucleotide sequence ID" value="NZ_KI669454.1"/>
</dbReference>
<organism evidence="5 6">
    <name type="scientific">Helicobacter macacae MIT 99-5501</name>
    <dbReference type="NCBI Taxonomy" id="1357400"/>
    <lineage>
        <taxon>Bacteria</taxon>
        <taxon>Pseudomonadati</taxon>
        <taxon>Campylobacterota</taxon>
        <taxon>Epsilonproteobacteria</taxon>
        <taxon>Campylobacterales</taxon>
        <taxon>Helicobacteraceae</taxon>
        <taxon>Helicobacter</taxon>
    </lineage>
</organism>
<keyword evidence="4" id="KW-0378">Hydrolase</keyword>